<dbReference type="RefSeq" id="WP_133254709.1">
    <property type="nucleotide sequence ID" value="NZ_FUIG01000013.1"/>
</dbReference>
<dbReference type="AlphaFoldDB" id="A0A2P9AEQ2"/>
<name>A0A2P9AEQ2_9HYPH</name>
<organism evidence="1 2">
    <name type="scientific">Mesorhizobium delmotii</name>
    <dbReference type="NCBI Taxonomy" id="1631247"/>
    <lineage>
        <taxon>Bacteria</taxon>
        <taxon>Pseudomonadati</taxon>
        <taxon>Pseudomonadota</taxon>
        <taxon>Alphaproteobacteria</taxon>
        <taxon>Hyphomicrobiales</taxon>
        <taxon>Phyllobacteriaceae</taxon>
        <taxon>Mesorhizobium</taxon>
    </lineage>
</organism>
<evidence type="ECO:0000313" key="1">
    <source>
        <dbReference type="EMBL" id="SJM29594.1"/>
    </source>
</evidence>
<dbReference type="EMBL" id="FUIG01000013">
    <property type="protein sequence ID" value="SJM29594.1"/>
    <property type="molecule type" value="Genomic_DNA"/>
</dbReference>
<sequence>MSFEAYLSCFENGEQSYFTTSIVNDAFAPFITSRDPEFSCWLVTYQDSPSALDQTDLYLNLDPDDASRCSGFTVARPTSNIRLFDSLLRILQATNSTIYCPGECPPMVGRAEAIAHLSPELVEALGTPVVVLNGNEIRDRLERS</sequence>
<protein>
    <submittedName>
        <fullName evidence="1">Uncharacterized protein</fullName>
    </submittedName>
</protein>
<evidence type="ECO:0000313" key="2">
    <source>
        <dbReference type="Proteomes" id="UP000245698"/>
    </source>
</evidence>
<gene>
    <name evidence="1" type="ORF">BQ8482_111524</name>
</gene>
<keyword evidence="2" id="KW-1185">Reference proteome</keyword>
<proteinExistence type="predicted"/>
<dbReference type="Proteomes" id="UP000245698">
    <property type="component" value="Unassembled WGS sequence"/>
</dbReference>
<accession>A0A2P9AEQ2</accession>
<reference evidence="2" key="1">
    <citation type="submission" date="2016-12" db="EMBL/GenBank/DDBJ databases">
        <authorList>
            <person name="Brunel B."/>
        </authorList>
    </citation>
    <scope>NUCLEOTIDE SEQUENCE [LARGE SCALE GENOMIC DNA]</scope>
</reference>